<keyword evidence="6 7" id="KW-0833">Ubl conjugation pathway</keyword>
<evidence type="ECO:0000256" key="6">
    <source>
        <dbReference type="ARBA" id="ARBA00022786"/>
    </source>
</evidence>
<feature type="compositionally biased region" description="Low complexity" evidence="8">
    <location>
        <begin position="372"/>
        <end position="392"/>
    </location>
</feature>
<protein>
    <recommendedName>
        <fullName evidence="3">HECT-type E3 ubiquitin transferase</fullName>
        <ecNumber evidence="3">2.3.2.26</ecNumber>
    </recommendedName>
</protein>
<dbReference type="InterPro" id="IPR032353">
    <property type="entry name" value="AZUL"/>
</dbReference>
<dbReference type="EC" id="2.3.2.26" evidence="3"/>
<evidence type="ECO:0000256" key="1">
    <source>
        <dbReference type="ARBA" id="ARBA00000885"/>
    </source>
</evidence>
<feature type="compositionally biased region" description="Pro residues" evidence="8">
    <location>
        <begin position="406"/>
        <end position="420"/>
    </location>
</feature>
<dbReference type="GO" id="GO:0061630">
    <property type="term" value="F:ubiquitin protein ligase activity"/>
    <property type="evidence" value="ECO:0007669"/>
    <property type="project" value="UniProtKB-EC"/>
</dbReference>
<accession>A0A9Q1BID5</accession>
<evidence type="ECO:0000256" key="4">
    <source>
        <dbReference type="ARBA" id="ARBA00022490"/>
    </source>
</evidence>
<comment type="subcellular location">
    <subcellularLocation>
        <location evidence="2">Cytoplasm</location>
    </subcellularLocation>
</comment>
<dbReference type="AlphaFoldDB" id="A0A9Q1BID5"/>
<dbReference type="Gene3D" id="6.10.130.10">
    <property type="entry name" value="Ubiquitin-protein ligase E3A, N-terminal zinc-binding domain (AZUL)"/>
    <property type="match status" value="1"/>
</dbReference>
<dbReference type="InterPro" id="IPR035983">
    <property type="entry name" value="Hect_E3_ubiquitin_ligase"/>
</dbReference>
<dbReference type="FunFam" id="3.30.2410.10:FF:000003">
    <property type="entry name" value="probable E3 ubiquitin-protein ligase HERC4 isoform X1"/>
    <property type="match status" value="1"/>
</dbReference>
<feature type="domain" description="HECT" evidence="9">
    <location>
        <begin position="780"/>
        <end position="1108"/>
    </location>
</feature>
<evidence type="ECO:0000256" key="3">
    <source>
        <dbReference type="ARBA" id="ARBA00012485"/>
    </source>
</evidence>
<evidence type="ECO:0000256" key="8">
    <source>
        <dbReference type="SAM" id="MobiDB-lite"/>
    </source>
</evidence>
<keyword evidence="10" id="KW-0436">Ligase</keyword>
<dbReference type="OrthoDB" id="5981550at2759"/>
<keyword evidence="5" id="KW-0808">Transferase</keyword>
<dbReference type="PROSITE" id="PS50237">
    <property type="entry name" value="HECT"/>
    <property type="match status" value="1"/>
</dbReference>
<name>A0A9Q1BID5_HOLLE</name>
<gene>
    <name evidence="10" type="ORF">HOLleu_31414</name>
</gene>
<dbReference type="SMART" id="SM00119">
    <property type="entry name" value="HECTc"/>
    <property type="match status" value="1"/>
</dbReference>
<dbReference type="Gene3D" id="3.30.2160.10">
    <property type="entry name" value="Hect, E3 ligase catalytic domain"/>
    <property type="match status" value="1"/>
</dbReference>
<dbReference type="Proteomes" id="UP001152320">
    <property type="component" value="Chromosome 16"/>
</dbReference>
<feature type="compositionally biased region" description="Polar residues" evidence="8">
    <location>
        <begin position="291"/>
        <end position="301"/>
    </location>
</feature>
<comment type="catalytic activity">
    <reaction evidence="1">
        <text>S-ubiquitinyl-[E2 ubiquitin-conjugating enzyme]-L-cysteine + [acceptor protein]-L-lysine = [E2 ubiquitin-conjugating enzyme]-L-cysteine + N(6)-ubiquitinyl-[acceptor protein]-L-lysine.</text>
        <dbReference type="EC" id="2.3.2.26"/>
    </reaction>
</comment>
<dbReference type="Gene3D" id="3.30.2410.10">
    <property type="entry name" value="Hect, E3 ligase catalytic domain"/>
    <property type="match status" value="1"/>
</dbReference>
<dbReference type="InterPro" id="IPR042556">
    <property type="entry name" value="AZUL_sf"/>
</dbReference>
<proteinExistence type="predicted"/>
<dbReference type="GO" id="GO:0000209">
    <property type="term" value="P:protein polyubiquitination"/>
    <property type="evidence" value="ECO:0007669"/>
    <property type="project" value="InterPro"/>
</dbReference>
<dbReference type="SUPFAM" id="SSF56204">
    <property type="entry name" value="Hect, E3 ligase catalytic domain"/>
    <property type="match status" value="1"/>
</dbReference>
<dbReference type="PANTHER" id="PTHR45700">
    <property type="entry name" value="UBIQUITIN-PROTEIN LIGASE E3C"/>
    <property type="match status" value="1"/>
</dbReference>
<evidence type="ECO:0000313" key="11">
    <source>
        <dbReference type="Proteomes" id="UP001152320"/>
    </source>
</evidence>
<dbReference type="Pfam" id="PF16558">
    <property type="entry name" value="AZUL"/>
    <property type="match status" value="1"/>
</dbReference>
<keyword evidence="4" id="KW-0963">Cytoplasm</keyword>
<keyword evidence="11" id="KW-1185">Reference proteome</keyword>
<sequence length="1108" mass="123391">MFAMADGMRTTVALGNNTQQVLSALPTGPMKVMTDPLEEVPKRRGLSRQISTSQPKLVSQSNRRKSIENILSSQGLRRNSLALVHDLKRNLSASNLAAFSDTNLSLRKAVPVRSYDTPDSSSSIAKHFFEQRTKRYFYQITEGCGSSHCKNSFCKFSTNPLSVSQDMAAIVSIQLASLQRNYFCTSDSFVSRALPVGVFQSKTQDKGKGFLQTLYSTSPFASLFKETQYLSNPQPSGKENKVAINAGSKPPSGRLTLVSKGSQTNLKRDTPPLKLKFDPQHAPGPPLMRSGSIQDLSSSGDSIMWPELRSESIHMKGSGNQSTFDDSLSDRGRAWSGSSKGDLESTSHSACDSSELDRGDPGFGAPSHLRRSSSSLGGSTSGLRSSSHLSFGSGHGQDSYPILNPNTPPFTPSPVPPPTPRRLLSEQEALEETDDLRAFERSLSMEVAVDGDTEFSLTHLTLPMLQSAVDQYVQCGDNSFLLNTIRTVFTSSDALNLSFKVDDSCLSPLDMSATRHAYKLLKDLRPLDIFLSVMTNAIEILLMNLKREKLEADEISQLFILMENFLLEENHNLLLMLSQVLAHSLSDGAKNAFIHFLSAYSKENFLQLLSVFKNCLTSSLKPNQSSSNDLLITVAQALSLFYEANKCSEEKKGTSLATIEDFYCEELSLNLDYHEHYKNWQNGNDCSTEPVHQSILDFPFLLDPVTKVRVLHLDAVMQMRKEYQAAIIQQATVDQAMKHLKDNLPATLQENLKAAVCPYLVLEVKRETLMQDALAQIQLKRKDLKKPLKIKFVGGGEQGLDMGGLQKEFFHLIVDSVFDPNKGMFTYSKETRLVWFNSASLELDDEFELVGTLLGLAIYNGVILDVQFPKTLYKKLHNESVNCQDLAEIEPVIASSLQELLKCEADVEDIYGQTFQVSHSLMGETVTVDLKPHGSEISVTNKNKHEYVDLYIKFLLVDAINRQFQAFARGFHSVCGGRAISLFHPVETQLLVCGRKELDFAALEESVTYEDGYHREHKTIENFWTVVREMDNEQKKQLLHFITGSARVPLRGWSSLPIVIQRNGANSDQLPTAMTCFNRLLLPDYSTLAKLRQRLLLAIQFSKGFGLT</sequence>
<dbReference type="FunFam" id="3.30.2160.10:FF:000004">
    <property type="entry name" value="probable E3 ubiquitin-protein ligase HERC4 isoform X1"/>
    <property type="match status" value="1"/>
</dbReference>
<dbReference type="EMBL" id="JAIZAY010000016">
    <property type="protein sequence ID" value="KAJ8026552.1"/>
    <property type="molecule type" value="Genomic_DNA"/>
</dbReference>
<evidence type="ECO:0000259" key="9">
    <source>
        <dbReference type="PROSITE" id="PS50237"/>
    </source>
</evidence>
<evidence type="ECO:0000256" key="2">
    <source>
        <dbReference type="ARBA" id="ARBA00004496"/>
    </source>
</evidence>
<dbReference type="GO" id="GO:0005737">
    <property type="term" value="C:cytoplasm"/>
    <property type="evidence" value="ECO:0007669"/>
    <property type="project" value="UniProtKB-SubCell"/>
</dbReference>
<dbReference type="InterPro" id="IPR044611">
    <property type="entry name" value="E3A/B/C-like"/>
</dbReference>
<dbReference type="Gene3D" id="3.90.1750.10">
    <property type="entry name" value="Hect, E3 ligase catalytic domains"/>
    <property type="match status" value="1"/>
</dbReference>
<dbReference type="PANTHER" id="PTHR45700:SF8">
    <property type="entry name" value="HECT-TYPE E3 UBIQUITIN TRANSFERASE"/>
    <property type="match status" value="1"/>
</dbReference>
<feature type="region of interest" description="Disordered" evidence="8">
    <location>
        <begin position="231"/>
        <end position="421"/>
    </location>
</feature>
<reference evidence="10" key="1">
    <citation type="submission" date="2021-10" db="EMBL/GenBank/DDBJ databases">
        <title>Tropical sea cucumber genome reveals ecological adaptation and Cuvierian tubules defense mechanism.</title>
        <authorList>
            <person name="Chen T."/>
        </authorList>
    </citation>
    <scope>NUCLEOTIDE SEQUENCE</scope>
    <source>
        <strain evidence="10">Nanhai2018</strain>
        <tissue evidence="10">Muscle</tissue>
    </source>
</reference>
<dbReference type="GO" id="GO:0016874">
    <property type="term" value="F:ligase activity"/>
    <property type="evidence" value="ECO:0007669"/>
    <property type="project" value="UniProtKB-KW"/>
</dbReference>
<feature type="compositionally biased region" description="Basic and acidic residues" evidence="8">
    <location>
        <begin position="266"/>
        <end position="279"/>
    </location>
</feature>
<comment type="caution">
    <text evidence="10">The sequence shown here is derived from an EMBL/GenBank/DDBJ whole genome shotgun (WGS) entry which is preliminary data.</text>
</comment>
<feature type="active site" description="Glycyl thioester intermediate" evidence="7">
    <location>
        <position position="1076"/>
    </location>
</feature>
<dbReference type="Pfam" id="PF00632">
    <property type="entry name" value="HECT"/>
    <property type="match status" value="1"/>
</dbReference>
<evidence type="ECO:0000313" key="10">
    <source>
        <dbReference type="EMBL" id="KAJ8026552.1"/>
    </source>
</evidence>
<dbReference type="CDD" id="cd00078">
    <property type="entry name" value="HECTc"/>
    <property type="match status" value="1"/>
</dbReference>
<dbReference type="InterPro" id="IPR000569">
    <property type="entry name" value="HECT_dom"/>
</dbReference>
<feature type="compositionally biased region" description="Polar residues" evidence="8">
    <location>
        <begin position="336"/>
        <end position="352"/>
    </location>
</feature>
<evidence type="ECO:0000256" key="5">
    <source>
        <dbReference type="ARBA" id="ARBA00022679"/>
    </source>
</evidence>
<evidence type="ECO:0000256" key="7">
    <source>
        <dbReference type="PROSITE-ProRule" id="PRU00104"/>
    </source>
</evidence>
<organism evidence="10 11">
    <name type="scientific">Holothuria leucospilota</name>
    <name type="common">Black long sea cucumber</name>
    <name type="synonym">Mertensiothuria leucospilota</name>
    <dbReference type="NCBI Taxonomy" id="206669"/>
    <lineage>
        <taxon>Eukaryota</taxon>
        <taxon>Metazoa</taxon>
        <taxon>Echinodermata</taxon>
        <taxon>Eleutherozoa</taxon>
        <taxon>Echinozoa</taxon>
        <taxon>Holothuroidea</taxon>
        <taxon>Aspidochirotacea</taxon>
        <taxon>Aspidochirotida</taxon>
        <taxon>Holothuriidae</taxon>
        <taxon>Holothuria</taxon>
    </lineage>
</organism>